<feature type="domain" description="MazG C-terminal" evidence="1">
    <location>
        <begin position="253"/>
        <end position="448"/>
    </location>
</feature>
<dbReference type="InterPro" id="IPR041407">
    <property type="entry name" value="MazG_C"/>
</dbReference>
<evidence type="ECO:0000259" key="1">
    <source>
        <dbReference type="Pfam" id="PF18722"/>
    </source>
</evidence>
<dbReference type="Proteomes" id="UP000266693">
    <property type="component" value="Unassembled WGS sequence"/>
</dbReference>
<comment type="caution">
    <text evidence="2">The sequence shown here is derived from an EMBL/GenBank/DDBJ whole genome shotgun (WGS) entry which is preliminary data.</text>
</comment>
<reference evidence="2 3" key="1">
    <citation type="submission" date="2018-08" db="EMBL/GenBank/DDBJ databases">
        <title>The multiple taxonomic identification of Sphingomonas gilva.</title>
        <authorList>
            <person name="Zhu D."/>
            <person name="Zheng S."/>
        </authorList>
    </citation>
    <scope>NUCLEOTIDE SEQUENCE [LARGE SCALE GENOMIC DNA]</scope>
    <source>
        <strain evidence="2 3">ZDH117</strain>
    </source>
</reference>
<organism evidence="2 3">
    <name type="scientific">Sphingomonas gilva</name>
    <dbReference type="NCBI Taxonomy" id="2305907"/>
    <lineage>
        <taxon>Bacteria</taxon>
        <taxon>Pseudomonadati</taxon>
        <taxon>Pseudomonadota</taxon>
        <taxon>Alphaproteobacteria</taxon>
        <taxon>Sphingomonadales</taxon>
        <taxon>Sphingomonadaceae</taxon>
        <taxon>Sphingomonas</taxon>
    </lineage>
</organism>
<gene>
    <name evidence="2" type="ORF">D1610_07100</name>
</gene>
<dbReference type="AlphaFoldDB" id="A0A396RNY9"/>
<proteinExistence type="predicted"/>
<evidence type="ECO:0000313" key="2">
    <source>
        <dbReference type="EMBL" id="RHW18237.1"/>
    </source>
</evidence>
<name>A0A396RNY9_9SPHN</name>
<accession>A0A396RNY9</accession>
<protein>
    <recommendedName>
        <fullName evidence="1">MazG C-terminal domain-containing protein</fullName>
    </recommendedName>
</protein>
<keyword evidence="3" id="KW-1185">Reference proteome</keyword>
<dbReference type="SUPFAM" id="SSF101386">
    <property type="entry name" value="all-alpha NTP pyrophosphatases"/>
    <property type="match status" value="1"/>
</dbReference>
<dbReference type="EMBL" id="QWLV01000002">
    <property type="protein sequence ID" value="RHW18237.1"/>
    <property type="molecule type" value="Genomic_DNA"/>
</dbReference>
<dbReference type="Pfam" id="PF18722">
    <property type="entry name" value="MazG_C"/>
    <property type="match status" value="1"/>
</dbReference>
<sequence>MFKGFASLEPRDDECEPMLVADYDRFVVDSDQSVDKPEDQRVEIAIYGLGAEIGSVVAAVKKRLLGEGGAENWNAPNDEIVEELGDVMWYCFSLARHANLAKPINIFAHDIAKLRQEIGAEDERARRIQGALDRSKRDAFLAAAESFPKKTKIMTFEDYQNLAFLTARTKDKTLVEVCLAVLWQLSAELFRQKLPDLELELNRAVADRPVNDILGEIAWHVSALASTYGLTMSQIARRNMVKVAYRQNRDHPTPLHDEIYKPAEQFPRQMEVSFVTVGRGRSRMYYQGRQLGDELTDNAHDDDGYRFHDVMHLANLAKLGWSPVVRGLLGRKRKSDHVVDQVEDGARAKIVEEAVIKAIHSEGDRLARLRGPQPVQKPVRLFLGPRDITFRFLKFVQSLVSGLEVEANRYWEWEEAIIEGHEIFYRLRCEGQGTVNIDLEKRTIAFRPEVSVDLAGRVAGIGSATARIEDKDQAAARELSQKIAVLDALDLSPSEEALDEFVLTELGGGRICVKAAGTVRQAMWAKEIVAFKTTIVPVGAMELHATALVLSDG</sequence>
<evidence type="ECO:0000313" key="3">
    <source>
        <dbReference type="Proteomes" id="UP000266693"/>
    </source>
</evidence>
<dbReference type="Gene3D" id="1.10.287.1080">
    <property type="entry name" value="MazG-like"/>
    <property type="match status" value="1"/>
</dbReference>
<dbReference type="OrthoDB" id="5953925at2"/>